<proteinExistence type="predicted"/>
<comment type="caution">
    <text evidence="1">The sequence shown here is derived from an EMBL/GenBank/DDBJ whole genome shotgun (WGS) entry which is preliminary data.</text>
</comment>
<organism evidence="1 2">
    <name type="scientific">Sphingobacterium thalpophilum</name>
    <dbReference type="NCBI Taxonomy" id="259"/>
    <lineage>
        <taxon>Bacteria</taxon>
        <taxon>Pseudomonadati</taxon>
        <taxon>Bacteroidota</taxon>
        <taxon>Sphingobacteriia</taxon>
        <taxon>Sphingobacteriales</taxon>
        <taxon>Sphingobacteriaceae</taxon>
        <taxon>Sphingobacterium</taxon>
    </lineage>
</organism>
<dbReference type="EMBL" id="JBEOQB010000002">
    <property type="protein sequence ID" value="MEZ0451704.1"/>
    <property type="molecule type" value="Genomic_DNA"/>
</dbReference>
<evidence type="ECO:0000313" key="2">
    <source>
        <dbReference type="Proteomes" id="UP001566204"/>
    </source>
</evidence>
<protein>
    <submittedName>
        <fullName evidence="1">CotH kinase family protein</fullName>
    </submittedName>
</protein>
<evidence type="ECO:0000313" key="1">
    <source>
        <dbReference type="EMBL" id="MEZ0451704.1"/>
    </source>
</evidence>
<dbReference type="InterPro" id="IPR014867">
    <property type="entry name" value="Spore_coat_CotH_CotH2/3/7"/>
</dbReference>
<dbReference type="PROSITE" id="PS51257">
    <property type="entry name" value="PROKAR_LIPOPROTEIN"/>
    <property type="match status" value="1"/>
</dbReference>
<name>A0ABV4HB39_9SPHI</name>
<gene>
    <name evidence="1" type="ORF">ABTW24_08870</name>
</gene>
<keyword evidence="1" id="KW-0418">Kinase</keyword>
<sequence length="417" mass="48139">MKGNLKLGILGILLGAFTLSGCTKKPVEIPGEQEIEELPVLDTSIEANVPHIYIDIEGDAEVVDKETYLNAEIRIAGNGRFADMDKVKTKIKGRGNSTWSKPKKPYRLKLDKKAVVLGLPAAKDWVLLANYNDYTLMTNAVAMKMGKQLGMPYTNDIIAVDLTVNGEYRGNYNLTQQVEVKENRVDLGEGGVLWEVDKYFDETYKFTSAHAKLPMMLKDPDPESQAQFDQWKAEFQSFEDKLYQQNFPNNNYGELFDKQQFVNFLIVNMLALNNEVNHPKSVFMYKKANGKYTMGPLWDFDYGFGFSEENGRTYFHFVDMQLIREGDERVGSLFYQHILRDPEIRSLFIKTWNTYRTQKFEELMYFIEVYAAQIRDSQKKDFNVWKIGDNNHALNKAKLKTFLRQRVKVINAYASTL</sequence>
<dbReference type="Pfam" id="PF08757">
    <property type="entry name" value="CotH"/>
    <property type="match status" value="1"/>
</dbReference>
<keyword evidence="1" id="KW-0808">Transferase</keyword>
<reference evidence="1 2" key="1">
    <citation type="submission" date="2024-06" db="EMBL/GenBank/DDBJ databases">
        <title>Soil Sphingobacterium thalpophilum.</title>
        <authorList>
            <person name="Yang J."/>
            <person name="Li J."/>
        </authorList>
    </citation>
    <scope>NUCLEOTIDE SEQUENCE [LARGE SCALE GENOMIC DNA]</scope>
    <source>
        <strain evidence="1 2">22g91tb</strain>
    </source>
</reference>
<dbReference type="GO" id="GO:0016301">
    <property type="term" value="F:kinase activity"/>
    <property type="evidence" value="ECO:0007669"/>
    <property type="project" value="UniProtKB-KW"/>
</dbReference>
<dbReference type="Proteomes" id="UP001566204">
    <property type="component" value="Unassembled WGS sequence"/>
</dbReference>
<accession>A0ABV4HB39</accession>
<dbReference type="RefSeq" id="WP_370482121.1">
    <property type="nucleotide sequence ID" value="NZ_JBEOQA010000001.1"/>
</dbReference>
<keyword evidence="2" id="KW-1185">Reference proteome</keyword>